<evidence type="ECO:0000313" key="1">
    <source>
        <dbReference type="EMBL" id="KAK8038285.1"/>
    </source>
</evidence>
<gene>
    <name evidence="1" type="ORF">PG994_015052</name>
</gene>
<accession>A0ABR1SX65</accession>
<dbReference type="Proteomes" id="UP001480595">
    <property type="component" value="Unassembled WGS sequence"/>
</dbReference>
<dbReference type="EMBL" id="JAQQWL010000016">
    <property type="protein sequence ID" value="KAK8038285.1"/>
    <property type="molecule type" value="Genomic_DNA"/>
</dbReference>
<sequence>MLVIGSINSWSGGRVGMCSVALSLLLEGVVLIVGDAVASQVTLQSASVRQAMALSPATIIVADPDGVQPMCKPLMELQHVLSLE</sequence>
<dbReference type="RefSeq" id="XP_066708137.1">
    <property type="nucleotide sequence ID" value="XM_066866461.1"/>
</dbReference>
<proteinExistence type="predicted"/>
<dbReference type="GeneID" id="92099524"/>
<comment type="caution">
    <text evidence="1">The sequence shown here is derived from an EMBL/GenBank/DDBJ whole genome shotgun (WGS) entry which is preliminary data.</text>
</comment>
<reference evidence="1 2" key="1">
    <citation type="submission" date="2023-01" db="EMBL/GenBank/DDBJ databases">
        <title>Analysis of 21 Apiospora genomes using comparative genomics revels a genus with tremendous synthesis potential of carbohydrate active enzymes and secondary metabolites.</title>
        <authorList>
            <person name="Sorensen T."/>
        </authorList>
    </citation>
    <scope>NUCLEOTIDE SEQUENCE [LARGE SCALE GENOMIC DNA]</scope>
    <source>
        <strain evidence="1 2">CBS 135458</strain>
    </source>
</reference>
<protein>
    <submittedName>
        <fullName evidence="1">Uncharacterized protein</fullName>
    </submittedName>
</protein>
<keyword evidence="2" id="KW-1185">Reference proteome</keyword>
<evidence type="ECO:0000313" key="2">
    <source>
        <dbReference type="Proteomes" id="UP001480595"/>
    </source>
</evidence>
<name>A0ABR1SX65_9PEZI</name>
<organism evidence="1 2">
    <name type="scientific">Apiospora phragmitis</name>
    <dbReference type="NCBI Taxonomy" id="2905665"/>
    <lineage>
        <taxon>Eukaryota</taxon>
        <taxon>Fungi</taxon>
        <taxon>Dikarya</taxon>
        <taxon>Ascomycota</taxon>
        <taxon>Pezizomycotina</taxon>
        <taxon>Sordariomycetes</taxon>
        <taxon>Xylariomycetidae</taxon>
        <taxon>Amphisphaeriales</taxon>
        <taxon>Apiosporaceae</taxon>
        <taxon>Apiospora</taxon>
    </lineage>
</organism>